<dbReference type="Gene3D" id="3.90.420.10">
    <property type="entry name" value="Oxidoreductase, molybdopterin-binding domain"/>
    <property type="match status" value="1"/>
</dbReference>
<gene>
    <name evidence="3" type="ORF">V0U35_00690</name>
</gene>
<dbReference type="Proteomes" id="UP001310692">
    <property type="component" value="Unassembled WGS sequence"/>
</dbReference>
<feature type="domain" description="Oxidoreductase molybdopterin-binding" evidence="2">
    <location>
        <begin position="92"/>
        <end position="147"/>
    </location>
</feature>
<dbReference type="SUPFAM" id="SSF56524">
    <property type="entry name" value="Oxidoreductase molybdopterin-binding domain"/>
    <property type="match status" value="1"/>
</dbReference>
<evidence type="ECO:0000313" key="4">
    <source>
        <dbReference type="Proteomes" id="UP001310692"/>
    </source>
</evidence>
<organism evidence="3 4">
    <name type="scientific">Hyphobacterium marinum</name>
    <dbReference type="NCBI Taxonomy" id="3116574"/>
    <lineage>
        <taxon>Bacteria</taxon>
        <taxon>Pseudomonadati</taxon>
        <taxon>Pseudomonadota</taxon>
        <taxon>Alphaproteobacteria</taxon>
        <taxon>Maricaulales</taxon>
        <taxon>Maricaulaceae</taxon>
        <taxon>Hyphobacterium</taxon>
    </lineage>
</organism>
<dbReference type="RefSeq" id="WP_330194720.1">
    <property type="nucleotide sequence ID" value="NZ_JAZDRO010000001.1"/>
</dbReference>
<proteinExistence type="predicted"/>
<reference evidence="3 4" key="1">
    <citation type="submission" date="2024-01" db="EMBL/GenBank/DDBJ databases">
        <title>Hyphobacterium bacterium isolated from marine sediment.</title>
        <authorList>
            <person name="Zhao S."/>
        </authorList>
    </citation>
    <scope>NUCLEOTIDE SEQUENCE [LARGE SCALE GENOMIC DNA]</scope>
    <source>
        <strain evidence="3 4">Y60-23</strain>
    </source>
</reference>
<dbReference type="PROSITE" id="PS51257">
    <property type="entry name" value="PROKAR_LIPOPROTEIN"/>
    <property type="match status" value="1"/>
</dbReference>
<sequence length="189" mass="20055">MIRTVVILLWAGVLAACSPATGGGRDAPTGAVLTLYGDIETVDRGPSQAALEPLFFAYGIEFGSACVFSTASLASLDQHEIRVDFPMGGDERRFSGPLLRDVLAIAGPQGTHLTVTALDGYQRTIPLEQVMAHDVILAIRADGEWLGIGGYGPALLVWPRGTDPDLAGQTDDDWVWGVFAIESVTPDET</sequence>
<feature type="signal peptide" evidence="1">
    <location>
        <begin position="1"/>
        <end position="22"/>
    </location>
</feature>
<protein>
    <submittedName>
        <fullName evidence="3">Molybdopterin-dependent oxidoreductase</fullName>
    </submittedName>
</protein>
<name>A0ABU7LUE2_9PROT</name>
<evidence type="ECO:0000313" key="3">
    <source>
        <dbReference type="EMBL" id="MEE2565181.1"/>
    </source>
</evidence>
<keyword evidence="4" id="KW-1185">Reference proteome</keyword>
<feature type="chain" id="PRO_5047024098" evidence="1">
    <location>
        <begin position="23"/>
        <end position="189"/>
    </location>
</feature>
<comment type="caution">
    <text evidence="3">The sequence shown here is derived from an EMBL/GenBank/DDBJ whole genome shotgun (WGS) entry which is preliminary data.</text>
</comment>
<dbReference type="Pfam" id="PF00174">
    <property type="entry name" value="Oxidored_molyb"/>
    <property type="match status" value="1"/>
</dbReference>
<keyword evidence="1" id="KW-0732">Signal</keyword>
<accession>A0ABU7LUE2</accession>
<evidence type="ECO:0000256" key="1">
    <source>
        <dbReference type="SAM" id="SignalP"/>
    </source>
</evidence>
<dbReference type="EMBL" id="JAZDRO010000001">
    <property type="protein sequence ID" value="MEE2565181.1"/>
    <property type="molecule type" value="Genomic_DNA"/>
</dbReference>
<dbReference type="InterPro" id="IPR036374">
    <property type="entry name" value="OxRdtase_Mopterin-bd_sf"/>
</dbReference>
<dbReference type="InterPro" id="IPR000572">
    <property type="entry name" value="OxRdtase_Mopterin-bd_dom"/>
</dbReference>
<evidence type="ECO:0000259" key="2">
    <source>
        <dbReference type="Pfam" id="PF00174"/>
    </source>
</evidence>